<reference evidence="1" key="1">
    <citation type="submission" date="2020-08" db="EMBL/GenBank/DDBJ databases">
        <title>Multicomponent nature underlies the extraordinary mechanical properties of spider dragline silk.</title>
        <authorList>
            <person name="Kono N."/>
            <person name="Nakamura H."/>
            <person name="Mori M."/>
            <person name="Yoshida Y."/>
            <person name="Ohtoshi R."/>
            <person name="Malay A.D."/>
            <person name="Moran D.A.P."/>
            <person name="Tomita M."/>
            <person name="Numata K."/>
            <person name="Arakawa K."/>
        </authorList>
    </citation>
    <scope>NUCLEOTIDE SEQUENCE</scope>
</reference>
<dbReference type="Proteomes" id="UP000887159">
    <property type="component" value="Unassembled WGS sequence"/>
</dbReference>
<dbReference type="EMBL" id="BMAU01021390">
    <property type="protein sequence ID" value="GFY30122.1"/>
    <property type="molecule type" value="Genomic_DNA"/>
</dbReference>
<evidence type="ECO:0000313" key="2">
    <source>
        <dbReference type="Proteomes" id="UP000887159"/>
    </source>
</evidence>
<dbReference type="AlphaFoldDB" id="A0A8X7BH32"/>
<name>A0A8X7BH32_TRICX</name>
<comment type="caution">
    <text evidence="1">The sequence shown here is derived from an EMBL/GenBank/DDBJ whole genome shotgun (WGS) entry which is preliminary data.</text>
</comment>
<evidence type="ECO:0000313" key="1">
    <source>
        <dbReference type="EMBL" id="GFY30122.1"/>
    </source>
</evidence>
<proteinExistence type="predicted"/>
<sequence>MEWNQVVFSDESIFNLSSDDNHVRLGRPHGERLNPAFALQRHTALTAGMMVWGVIAYNTRSPLVLIRGTMTAQRYVQNILHPHVLPLMQRLPGASFQHGNARPHTAKVSQDCLRLVLPSPSLACPILRFVFSRAYLGSFGTASWASHEFEQTRGMVTANMERNVSRHHTELVCLNALSYRIVHSC</sequence>
<accession>A0A8X7BH32</accession>
<protein>
    <submittedName>
        <fullName evidence="1">Transposable element Tcb1 transposase</fullName>
    </submittedName>
</protein>
<keyword evidence="2" id="KW-1185">Reference proteome</keyword>
<gene>
    <name evidence="1" type="primary">NCL1_17827</name>
    <name evidence="1" type="ORF">TNCV_4074351</name>
</gene>
<dbReference type="InterPro" id="IPR036397">
    <property type="entry name" value="RNaseH_sf"/>
</dbReference>
<dbReference type="GO" id="GO:0003676">
    <property type="term" value="F:nucleic acid binding"/>
    <property type="evidence" value="ECO:0007669"/>
    <property type="project" value="InterPro"/>
</dbReference>
<organism evidence="1 2">
    <name type="scientific">Trichonephila clavipes</name>
    <name type="common">Golden silk orbweaver</name>
    <name type="synonym">Nephila clavipes</name>
    <dbReference type="NCBI Taxonomy" id="2585209"/>
    <lineage>
        <taxon>Eukaryota</taxon>
        <taxon>Metazoa</taxon>
        <taxon>Ecdysozoa</taxon>
        <taxon>Arthropoda</taxon>
        <taxon>Chelicerata</taxon>
        <taxon>Arachnida</taxon>
        <taxon>Araneae</taxon>
        <taxon>Araneomorphae</taxon>
        <taxon>Entelegynae</taxon>
        <taxon>Araneoidea</taxon>
        <taxon>Nephilidae</taxon>
        <taxon>Trichonephila</taxon>
    </lineage>
</organism>
<dbReference type="Gene3D" id="3.30.420.10">
    <property type="entry name" value="Ribonuclease H-like superfamily/Ribonuclease H"/>
    <property type="match status" value="1"/>
</dbReference>